<sequence length="159" mass="18648">MKNINVFGRKQRKILDICQPPSTLLYSVLWQVESIASFSTWCPLLTSLLHILQRVQQTLLGEFFGPYYDSSLNAIQGRTPFMHIWKLVGIHNSYGYNRPVDSKTGITKEHSPKREKTGSKEKAKAHERTKRERFYRPRKRYPLQTRPAKNDQWEGENRG</sequence>
<dbReference type="EMBL" id="BCWF01000026">
    <property type="protein sequence ID" value="GAT28869.1"/>
    <property type="molecule type" value="Genomic_DNA"/>
</dbReference>
<dbReference type="AlphaFoldDB" id="A0A146FUL4"/>
<dbReference type="Proteomes" id="UP000075230">
    <property type="component" value="Unassembled WGS sequence"/>
</dbReference>
<gene>
    <name evidence="2" type="ORF">RIB2604_02700530</name>
</gene>
<feature type="compositionally biased region" description="Basic and acidic residues" evidence="1">
    <location>
        <begin position="148"/>
        <end position="159"/>
    </location>
</feature>
<accession>A0A146FUL4</accession>
<comment type="caution">
    <text evidence="2">The sequence shown here is derived from an EMBL/GenBank/DDBJ whole genome shotgun (WGS) entry which is preliminary data.</text>
</comment>
<feature type="compositionally biased region" description="Basic and acidic residues" evidence="1">
    <location>
        <begin position="106"/>
        <end position="135"/>
    </location>
</feature>
<reference evidence="2 3" key="1">
    <citation type="journal article" date="2016" name="DNA Res.">
        <title>Genome sequence of Aspergillus luchuensis NBRC 4314.</title>
        <authorList>
            <person name="Yamada O."/>
            <person name="Machida M."/>
            <person name="Hosoyama A."/>
            <person name="Goto M."/>
            <person name="Takahashi T."/>
            <person name="Futagami T."/>
            <person name="Yamagata Y."/>
            <person name="Takeuchi M."/>
            <person name="Kobayashi T."/>
            <person name="Koike H."/>
            <person name="Abe K."/>
            <person name="Asai K."/>
            <person name="Arita M."/>
            <person name="Fujita N."/>
            <person name="Fukuda K."/>
            <person name="Higa K."/>
            <person name="Horikawa H."/>
            <person name="Ishikawa T."/>
            <person name="Jinno K."/>
            <person name="Kato Y."/>
            <person name="Kirimura K."/>
            <person name="Mizutani O."/>
            <person name="Nakasone K."/>
            <person name="Sano M."/>
            <person name="Shiraishi Y."/>
            <person name="Tsukahara M."/>
            <person name="Gomi K."/>
        </authorList>
    </citation>
    <scope>NUCLEOTIDE SEQUENCE [LARGE SCALE GENOMIC DNA]</scope>
    <source>
        <strain evidence="2 3">RIB 2604</strain>
    </source>
</reference>
<organism evidence="2 3">
    <name type="scientific">Aspergillus kawachii</name>
    <name type="common">White koji mold</name>
    <name type="synonym">Aspergillus awamori var. kawachi</name>
    <dbReference type="NCBI Taxonomy" id="1069201"/>
    <lineage>
        <taxon>Eukaryota</taxon>
        <taxon>Fungi</taxon>
        <taxon>Dikarya</taxon>
        <taxon>Ascomycota</taxon>
        <taxon>Pezizomycotina</taxon>
        <taxon>Eurotiomycetes</taxon>
        <taxon>Eurotiomycetidae</taxon>
        <taxon>Eurotiales</taxon>
        <taxon>Aspergillaceae</taxon>
        <taxon>Aspergillus</taxon>
        <taxon>Aspergillus subgen. Circumdati</taxon>
    </lineage>
</organism>
<name>A0A146FUL4_ASPKA</name>
<feature type="region of interest" description="Disordered" evidence="1">
    <location>
        <begin position="96"/>
        <end position="159"/>
    </location>
</feature>
<reference evidence="3" key="2">
    <citation type="submission" date="2016-02" db="EMBL/GenBank/DDBJ databases">
        <title>Genome sequencing of Aspergillus luchuensis NBRC 4314.</title>
        <authorList>
            <person name="Yamada O."/>
        </authorList>
    </citation>
    <scope>NUCLEOTIDE SEQUENCE [LARGE SCALE GENOMIC DNA]</scope>
    <source>
        <strain evidence="3">RIB 2604</strain>
    </source>
</reference>
<evidence type="ECO:0000313" key="2">
    <source>
        <dbReference type="EMBL" id="GAT28869.1"/>
    </source>
</evidence>
<evidence type="ECO:0000256" key="1">
    <source>
        <dbReference type="SAM" id="MobiDB-lite"/>
    </source>
</evidence>
<evidence type="ECO:0000313" key="3">
    <source>
        <dbReference type="Proteomes" id="UP000075230"/>
    </source>
</evidence>
<proteinExistence type="predicted"/>
<protein>
    <submittedName>
        <fullName evidence="2">Bicyclomycin resistance protein</fullName>
    </submittedName>
</protein>